<dbReference type="Proteomes" id="UP001060085">
    <property type="component" value="Linkage Group LG04"/>
</dbReference>
<comment type="caution">
    <text evidence="1">The sequence shown here is derived from an EMBL/GenBank/DDBJ whole genome shotgun (WGS) entry which is preliminary data.</text>
</comment>
<evidence type="ECO:0000313" key="1">
    <source>
        <dbReference type="EMBL" id="KAI5667656.1"/>
    </source>
</evidence>
<reference evidence="2" key="1">
    <citation type="journal article" date="2023" name="Nat. Plants">
        <title>Single-cell RNA sequencing provides a high-resolution roadmap for understanding the multicellular compartmentation of specialized metabolism.</title>
        <authorList>
            <person name="Sun S."/>
            <person name="Shen X."/>
            <person name="Li Y."/>
            <person name="Li Y."/>
            <person name="Wang S."/>
            <person name="Li R."/>
            <person name="Zhang H."/>
            <person name="Shen G."/>
            <person name="Guo B."/>
            <person name="Wei J."/>
            <person name="Xu J."/>
            <person name="St-Pierre B."/>
            <person name="Chen S."/>
            <person name="Sun C."/>
        </authorList>
    </citation>
    <scope>NUCLEOTIDE SEQUENCE [LARGE SCALE GENOMIC DNA]</scope>
</reference>
<name>A0ACC0B4V0_CATRO</name>
<dbReference type="EMBL" id="CM044704">
    <property type="protein sequence ID" value="KAI5667656.1"/>
    <property type="molecule type" value="Genomic_DNA"/>
</dbReference>
<accession>A0ACC0B4V0</accession>
<keyword evidence="2" id="KW-1185">Reference proteome</keyword>
<evidence type="ECO:0000313" key="2">
    <source>
        <dbReference type="Proteomes" id="UP001060085"/>
    </source>
</evidence>
<sequence>MYTCLDIFWKILSLPVVENLGTEVLSIDAHPVHHFIDELSLIAALPPLTVESLINQSMEDIDERIEEDFEGEHNAQEKRSFGSDLEVIRVTPSIGLSQGRKTTRVALKEASS</sequence>
<proteinExistence type="predicted"/>
<organism evidence="1 2">
    <name type="scientific">Catharanthus roseus</name>
    <name type="common">Madagascar periwinkle</name>
    <name type="synonym">Vinca rosea</name>
    <dbReference type="NCBI Taxonomy" id="4058"/>
    <lineage>
        <taxon>Eukaryota</taxon>
        <taxon>Viridiplantae</taxon>
        <taxon>Streptophyta</taxon>
        <taxon>Embryophyta</taxon>
        <taxon>Tracheophyta</taxon>
        <taxon>Spermatophyta</taxon>
        <taxon>Magnoliopsida</taxon>
        <taxon>eudicotyledons</taxon>
        <taxon>Gunneridae</taxon>
        <taxon>Pentapetalae</taxon>
        <taxon>asterids</taxon>
        <taxon>lamiids</taxon>
        <taxon>Gentianales</taxon>
        <taxon>Apocynaceae</taxon>
        <taxon>Rauvolfioideae</taxon>
        <taxon>Vinceae</taxon>
        <taxon>Catharanthinae</taxon>
        <taxon>Catharanthus</taxon>
    </lineage>
</organism>
<gene>
    <name evidence="1" type="ORF">M9H77_17509</name>
</gene>
<protein>
    <submittedName>
        <fullName evidence="1">Uncharacterized protein</fullName>
    </submittedName>
</protein>